<evidence type="ECO:0000256" key="1">
    <source>
        <dbReference type="ARBA" id="ARBA00004479"/>
    </source>
</evidence>
<accession>A0A2H5QT81</accession>
<dbReference type="InterPro" id="IPR001611">
    <property type="entry name" value="Leu-rich_rpt"/>
</dbReference>
<evidence type="ECO:0000256" key="3">
    <source>
        <dbReference type="ARBA" id="ARBA00023170"/>
    </source>
</evidence>
<name>A0A2H5QT81_CITUN</name>
<evidence type="ECO:0000313" key="4">
    <source>
        <dbReference type="EMBL" id="GAY67809.1"/>
    </source>
</evidence>
<dbReference type="STRING" id="55188.A0A2H5QT81"/>
<evidence type="ECO:0008006" key="6">
    <source>
        <dbReference type="Google" id="ProtNLM"/>
    </source>
</evidence>
<keyword evidence="2" id="KW-0732">Signal</keyword>
<dbReference type="GO" id="GO:0016020">
    <property type="term" value="C:membrane"/>
    <property type="evidence" value="ECO:0007669"/>
    <property type="project" value="UniProtKB-SubCell"/>
</dbReference>
<dbReference type="InterPro" id="IPR051716">
    <property type="entry name" value="Plant_RL_S/T_kinase"/>
</dbReference>
<protein>
    <recommendedName>
        <fullName evidence="6">Leucine-rich repeat-containing N-terminal plant-type domain-containing protein</fullName>
    </recommendedName>
</protein>
<comment type="caution">
    <text evidence="4">The sequence shown here is derived from an EMBL/GenBank/DDBJ whole genome shotgun (WGS) entry which is preliminary data.</text>
</comment>
<sequence length="146" mass="16531">MEIKNLRQNQFRGFLPSSIGNLTNLRKLFLRHNNLSGSLPLSIGNLTLSFLVLDTNQFTSYVPNICHSGLLEKYTNGNNRFLDFAFYATLTFLDLSHNNFYNELSSNWAKCAKLGSLNFSVNKLTGIILPEIGYSQLQNLDFSLIT</sequence>
<organism evidence="4 5">
    <name type="scientific">Citrus unshiu</name>
    <name type="common">Satsuma mandarin</name>
    <name type="synonym">Citrus nobilis var. unshiu</name>
    <dbReference type="NCBI Taxonomy" id="55188"/>
    <lineage>
        <taxon>Eukaryota</taxon>
        <taxon>Viridiplantae</taxon>
        <taxon>Streptophyta</taxon>
        <taxon>Embryophyta</taxon>
        <taxon>Tracheophyta</taxon>
        <taxon>Spermatophyta</taxon>
        <taxon>Magnoliopsida</taxon>
        <taxon>eudicotyledons</taxon>
        <taxon>Gunneridae</taxon>
        <taxon>Pentapetalae</taxon>
        <taxon>rosids</taxon>
        <taxon>malvids</taxon>
        <taxon>Sapindales</taxon>
        <taxon>Rutaceae</taxon>
        <taxon>Aurantioideae</taxon>
        <taxon>Citrus</taxon>
    </lineage>
</organism>
<keyword evidence="5" id="KW-1185">Reference proteome</keyword>
<proteinExistence type="predicted"/>
<evidence type="ECO:0000313" key="5">
    <source>
        <dbReference type="Proteomes" id="UP000236630"/>
    </source>
</evidence>
<dbReference type="EMBL" id="BDQV01000762">
    <property type="protein sequence ID" value="GAY67809.1"/>
    <property type="molecule type" value="Genomic_DNA"/>
</dbReference>
<dbReference type="AlphaFoldDB" id="A0A2H5QT81"/>
<gene>
    <name evidence="4" type="ORF">CUMW_259460</name>
</gene>
<keyword evidence="3" id="KW-0675">Receptor</keyword>
<comment type="subcellular location">
    <subcellularLocation>
        <location evidence="1">Membrane</location>
        <topology evidence="1">Single-pass type I membrane protein</topology>
    </subcellularLocation>
</comment>
<dbReference type="Proteomes" id="UP000236630">
    <property type="component" value="Unassembled WGS sequence"/>
</dbReference>
<dbReference type="SUPFAM" id="SSF52058">
    <property type="entry name" value="L domain-like"/>
    <property type="match status" value="1"/>
</dbReference>
<evidence type="ECO:0000256" key="2">
    <source>
        <dbReference type="ARBA" id="ARBA00022729"/>
    </source>
</evidence>
<dbReference type="PANTHER" id="PTHR48053:SF139">
    <property type="entry name" value="LRR RECEPTOR-LIKE KINASE FAMILY PROTEIN"/>
    <property type="match status" value="1"/>
</dbReference>
<dbReference type="InterPro" id="IPR032675">
    <property type="entry name" value="LRR_dom_sf"/>
</dbReference>
<dbReference type="PANTHER" id="PTHR48053">
    <property type="entry name" value="LEUCINE RICH REPEAT FAMILY PROTEIN, EXPRESSED"/>
    <property type="match status" value="1"/>
</dbReference>
<dbReference type="Pfam" id="PF00560">
    <property type="entry name" value="LRR_1"/>
    <property type="match status" value="2"/>
</dbReference>
<reference evidence="4 5" key="1">
    <citation type="journal article" date="2017" name="Front. Genet.">
        <title>Draft sequencing of the heterozygous diploid genome of Satsuma (Citrus unshiu Marc.) using a hybrid assembly approach.</title>
        <authorList>
            <person name="Shimizu T."/>
            <person name="Tanizawa Y."/>
            <person name="Mochizuki T."/>
            <person name="Nagasaki H."/>
            <person name="Yoshioka T."/>
            <person name="Toyoda A."/>
            <person name="Fujiyama A."/>
            <person name="Kaminuma E."/>
            <person name="Nakamura Y."/>
        </authorList>
    </citation>
    <scope>NUCLEOTIDE SEQUENCE [LARGE SCALE GENOMIC DNA]</scope>
    <source>
        <strain evidence="5">cv. Miyagawa wase</strain>
    </source>
</reference>
<dbReference type="Gene3D" id="3.80.10.10">
    <property type="entry name" value="Ribonuclease Inhibitor"/>
    <property type="match status" value="2"/>
</dbReference>